<evidence type="ECO:0000256" key="1">
    <source>
        <dbReference type="SAM" id="MobiDB-lite"/>
    </source>
</evidence>
<organism evidence="2 3">
    <name type="scientific">Cymbomonas tetramitiformis</name>
    <dbReference type="NCBI Taxonomy" id="36881"/>
    <lineage>
        <taxon>Eukaryota</taxon>
        <taxon>Viridiplantae</taxon>
        <taxon>Chlorophyta</taxon>
        <taxon>Pyramimonadophyceae</taxon>
        <taxon>Pyramimonadales</taxon>
        <taxon>Pyramimonadaceae</taxon>
        <taxon>Cymbomonas</taxon>
    </lineage>
</organism>
<dbReference type="AlphaFoldDB" id="A0AAE0LKH5"/>
<dbReference type="Gene3D" id="3.30.70.270">
    <property type="match status" value="1"/>
</dbReference>
<feature type="region of interest" description="Disordered" evidence="1">
    <location>
        <begin position="310"/>
        <end position="333"/>
    </location>
</feature>
<gene>
    <name evidence="2" type="ORF">CYMTET_3788</name>
</gene>
<name>A0AAE0LKH5_9CHLO</name>
<feature type="region of interest" description="Disordered" evidence="1">
    <location>
        <begin position="70"/>
        <end position="100"/>
    </location>
</feature>
<evidence type="ECO:0000313" key="3">
    <source>
        <dbReference type="Proteomes" id="UP001190700"/>
    </source>
</evidence>
<evidence type="ECO:0000313" key="2">
    <source>
        <dbReference type="EMBL" id="KAK3288751.1"/>
    </source>
</evidence>
<protein>
    <submittedName>
        <fullName evidence="2">Uncharacterized protein</fullName>
    </submittedName>
</protein>
<dbReference type="EMBL" id="LGRX02000371">
    <property type="protein sequence ID" value="KAK3288751.1"/>
    <property type="molecule type" value="Genomic_DNA"/>
</dbReference>
<comment type="caution">
    <text evidence="2">The sequence shown here is derived from an EMBL/GenBank/DDBJ whole genome shotgun (WGS) entry which is preliminary data.</text>
</comment>
<dbReference type="InterPro" id="IPR043128">
    <property type="entry name" value="Rev_trsase/Diguanyl_cyclase"/>
</dbReference>
<feature type="compositionally biased region" description="Polar residues" evidence="1">
    <location>
        <begin position="249"/>
        <end position="258"/>
    </location>
</feature>
<feature type="compositionally biased region" description="Polar residues" evidence="1">
    <location>
        <begin position="82"/>
        <end position="94"/>
    </location>
</feature>
<dbReference type="SUPFAM" id="SSF56672">
    <property type="entry name" value="DNA/RNA polymerases"/>
    <property type="match status" value="1"/>
</dbReference>
<feature type="compositionally biased region" description="Basic and acidic residues" evidence="1">
    <location>
        <begin position="70"/>
        <end position="81"/>
    </location>
</feature>
<dbReference type="Proteomes" id="UP001190700">
    <property type="component" value="Unassembled WGS sequence"/>
</dbReference>
<accession>A0AAE0LKH5</accession>
<dbReference type="InterPro" id="IPR043502">
    <property type="entry name" value="DNA/RNA_pol_sf"/>
</dbReference>
<keyword evidence="3" id="KW-1185">Reference proteome</keyword>
<feature type="compositionally biased region" description="Polar residues" evidence="1">
    <location>
        <begin position="314"/>
        <end position="333"/>
    </location>
</feature>
<feature type="region of interest" description="Disordered" evidence="1">
    <location>
        <begin position="249"/>
        <end position="271"/>
    </location>
</feature>
<proteinExistence type="predicted"/>
<reference evidence="2 3" key="1">
    <citation type="journal article" date="2015" name="Genome Biol. Evol.">
        <title>Comparative Genomics of a Bacterivorous Green Alga Reveals Evolutionary Causalities and Consequences of Phago-Mixotrophic Mode of Nutrition.</title>
        <authorList>
            <person name="Burns J.A."/>
            <person name="Paasch A."/>
            <person name="Narechania A."/>
            <person name="Kim E."/>
        </authorList>
    </citation>
    <scope>NUCLEOTIDE SEQUENCE [LARGE SCALE GENOMIC DNA]</scope>
    <source>
        <strain evidence="2 3">PLY_AMNH</strain>
    </source>
</reference>
<sequence length="847" mass="92237">MSDQNMLTTFRAGLRYAGKVMRRLHQERLDISKPEEWEQRAREQNFPGTHVALLKLREIADNVETDMESKAADKLAAERASRSTPFSPSTNSGRTPFFRNRAASRPRAPLAVMGDSSVATAAAATSTTPTTASSVAAPGAWHWRRTRNTLPLEEAVNRVRRALRESPEAARTLVDKMTARTRNFAHTRGIRLRTRTAALRTLIQQLQAAMDVEQGLYSAAGRQHHTPLASVPSENLGFDADLCSAWSELSPTEQQQAMRSSPPSSRPGTRPWEQLGLARLRARRHGMWLQSEARGQIATLGVDAGTIPDGFPSADTSTTSHVSATPDSTPSSHVSATVDGAGHSVLSALASEELGSHPLSVDEKMLRCERIRMDGGVQWGKPEHGILAAARDEEGPLLLVFYAHLKGHQVKVLVDSDGSVKTTGHTAYAKFTADVASGGYTENALALRVLPLGIQVDVVLGGRWLRSLSPVTLGYEGNGSISFNRRTRSGKPGERVTISGCCPGTSHAPKRSGKGACAGLIDEVFLTAAQLKKHLIYAETRKLKGDDDPDLQPAWIMMARRDPDSEESAFAAVATDSTADSPSPLPSDNQDADVSLEWTLKFQEFMGKKYETEVCDALPNLEHLRHDAQDEAYIPLDAELSKKGPPSQRAYKKSSEELRHDTLEDHHRHVEQLLLTCREKGVFLKRSKVQLLKKSLRFLGHTISADGCRPQHDKVAAVLVLTPYCSNEGLVVHNIITVHPLDAVSGMIRLVPLLALILRLSRVQLLPVPPRVVGECRRLDPAREVVGHRVLVSVPVQRRMDQGRSEAGVCRVAPGVLQEASLATSSASGMGVGAEVISSWAQMLPLG</sequence>
<feature type="compositionally biased region" description="Low complexity" evidence="1">
    <location>
        <begin position="259"/>
        <end position="271"/>
    </location>
</feature>